<feature type="domain" description="ABC transporter" evidence="8">
    <location>
        <begin position="399"/>
        <end position="628"/>
    </location>
</feature>
<dbReference type="InterPro" id="IPR026082">
    <property type="entry name" value="ABCA"/>
</dbReference>
<feature type="transmembrane region" description="Helical" evidence="7">
    <location>
        <begin position="325"/>
        <end position="343"/>
    </location>
</feature>
<dbReference type="Proteomes" id="UP000821837">
    <property type="component" value="Chromosome 11"/>
</dbReference>
<evidence type="ECO:0000256" key="1">
    <source>
        <dbReference type="ARBA" id="ARBA00004141"/>
    </source>
</evidence>
<dbReference type="GO" id="GO:0016887">
    <property type="term" value="F:ATP hydrolysis activity"/>
    <property type="evidence" value="ECO:0007669"/>
    <property type="project" value="InterPro"/>
</dbReference>
<dbReference type="PROSITE" id="PS50893">
    <property type="entry name" value="ABC_TRANSPORTER_2"/>
    <property type="match status" value="1"/>
</dbReference>
<feature type="transmembrane region" description="Helical" evidence="7">
    <location>
        <begin position="168"/>
        <end position="192"/>
    </location>
</feature>
<evidence type="ECO:0000256" key="2">
    <source>
        <dbReference type="ARBA" id="ARBA00022692"/>
    </source>
</evidence>
<dbReference type="PANTHER" id="PTHR19229">
    <property type="entry name" value="ATP-BINDING CASSETTE TRANSPORTER SUBFAMILY A ABCA"/>
    <property type="match status" value="1"/>
</dbReference>
<evidence type="ECO:0000256" key="6">
    <source>
        <dbReference type="ARBA" id="ARBA00023136"/>
    </source>
</evidence>
<dbReference type="InterPro" id="IPR027417">
    <property type="entry name" value="P-loop_NTPase"/>
</dbReference>
<reference evidence="9" key="2">
    <citation type="submission" date="2021-09" db="EMBL/GenBank/DDBJ databases">
        <authorList>
            <person name="Jia N."/>
            <person name="Wang J."/>
            <person name="Shi W."/>
            <person name="Du L."/>
            <person name="Sun Y."/>
            <person name="Zhan W."/>
            <person name="Jiang J."/>
            <person name="Wang Q."/>
            <person name="Zhang B."/>
            <person name="Ji P."/>
            <person name="Sakyi L.B."/>
            <person name="Cui X."/>
            <person name="Yuan T."/>
            <person name="Jiang B."/>
            <person name="Yang W."/>
            <person name="Lam T.T.-Y."/>
            <person name="Chang Q."/>
            <person name="Ding S."/>
            <person name="Wang X."/>
            <person name="Zhu J."/>
            <person name="Ruan X."/>
            <person name="Zhao L."/>
            <person name="Wei J."/>
            <person name="Que T."/>
            <person name="Du C."/>
            <person name="Cheng J."/>
            <person name="Dai P."/>
            <person name="Han X."/>
            <person name="Huang E."/>
            <person name="Gao Y."/>
            <person name="Liu J."/>
            <person name="Shao H."/>
            <person name="Ye R."/>
            <person name="Li L."/>
            <person name="Wei W."/>
            <person name="Wang X."/>
            <person name="Wang C."/>
            <person name="Huo Q."/>
            <person name="Li W."/>
            <person name="Guo W."/>
            <person name="Chen H."/>
            <person name="Chen S."/>
            <person name="Zhou L."/>
            <person name="Zhou L."/>
            <person name="Ni X."/>
            <person name="Tian J."/>
            <person name="Zhou Y."/>
            <person name="Sheng Y."/>
            <person name="Liu T."/>
            <person name="Pan Y."/>
            <person name="Xia L."/>
            <person name="Li J."/>
            <person name="Zhao F."/>
            <person name="Cao W."/>
        </authorList>
    </citation>
    <scope>NUCLEOTIDE SEQUENCE</scope>
    <source>
        <strain evidence="9">Rsan-2018</strain>
        <tissue evidence="9">Larvae</tissue>
    </source>
</reference>
<dbReference type="EMBL" id="JABSTV010001247">
    <property type="protein sequence ID" value="KAH7972052.1"/>
    <property type="molecule type" value="Genomic_DNA"/>
</dbReference>
<dbReference type="GO" id="GO:0005319">
    <property type="term" value="F:lipid transporter activity"/>
    <property type="evidence" value="ECO:0007669"/>
    <property type="project" value="TreeGrafter"/>
</dbReference>
<dbReference type="Pfam" id="PF12698">
    <property type="entry name" value="ABC2_membrane_3"/>
    <property type="match status" value="1"/>
</dbReference>
<feature type="transmembrane region" description="Helical" evidence="7">
    <location>
        <begin position="126"/>
        <end position="148"/>
    </location>
</feature>
<sequence length="832" mass="94681">MYYPARNRYLNRLTRDAFGKLGVTRVIGLDTLQQLQVLRTPRVSQSKKLRAARFVVLRYAGVAYNDTDTEPVSLRVLLMARDMPFDVQQRHLELQAERLHEPPPEEARLRRFPFPAYIEHQDQKNYALVLTRFCIGMLIPFSVLVARLTDEKASGMHELLRLMGLSDWVYWVSHYMSAFFMHSIIVSLMLLFTCVKRNEEGRAFIQFSDPTLLFVILNFFCSQCVMHGFALSMLFANPHSAIAGAMLYWTFSNVMPFLLLEHAGGQGYYYIARRDKLLTAILPGMSLHWSFRVLERFEKFVDRGANWGNFYDAAETPDNVTLAEIVFVGFAFDCILAIFIWYFDNVFCLGPGVHKPFYYPFKLGYWLPRMTLVPPLPTSRGGDEALNFEAEPTYQPVSVELVNACKDYDGVVAVDDVCLRIYSNQITVLLGHNGAGKTTLLNMITGFADCTSGTALVGAYDVRICTRDSRQSIGYCPQNNIFFEDLTVEEHLVFFAVIKGIPLNKVQLEVVTLLNDTNLMDHRSTLAVNLVPGLQRRLCTAIAMVATPKLVILDEPTTNVDQDGCRDIWELLLKLRRTTCVVMTTQQLYEADMLGDRVAVMANGRIRCCGAPTFLKQRFGTGYRMNITKIPRKCQVPTITAMLRKYSPKAHVQSDSDNEVVFVIGQMIATRTLIEMFRDYTQRMQDLESRTEELGIESVGLTMTSLEDVLIRVGEEYHVHRSQRKKEGEADAAGAVEVNERHLKTLANTKASRASLWARTRAVFVKRSIHAWREKRMPLFSWVLPQFLLTVLFLLEIWGLHGSSRDVLHVGDTLKYSFPVVIGLAQVSMVQA</sequence>
<dbReference type="SMART" id="SM00382">
    <property type="entry name" value="AAA"/>
    <property type="match status" value="1"/>
</dbReference>
<keyword evidence="6 7" id="KW-0472">Membrane</keyword>
<evidence type="ECO:0000259" key="8">
    <source>
        <dbReference type="PROSITE" id="PS50893"/>
    </source>
</evidence>
<dbReference type="GO" id="GO:0140359">
    <property type="term" value="F:ABC-type transporter activity"/>
    <property type="evidence" value="ECO:0007669"/>
    <property type="project" value="InterPro"/>
</dbReference>
<dbReference type="FunFam" id="3.40.50.300:FF:000436">
    <property type="entry name" value="ATP binding cassette subfamily A member 9"/>
    <property type="match status" value="1"/>
</dbReference>
<gene>
    <name evidence="9" type="ORF">HPB52_005938</name>
</gene>
<proteinExistence type="predicted"/>
<evidence type="ECO:0000256" key="5">
    <source>
        <dbReference type="ARBA" id="ARBA00022989"/>
    </source>
</evidence>
<dbReference type="AlphaFoldDB" id="A0A9D4Q990"/>
<keyword evidence="5 7" id="KW-1133">Transmembrane helix</keyword>
<dbReference type="SUPFAM" id="SSF52540">
    <property type="entry name" value="P-loop containing nucleoside triphosphate hydrolases"/>
    <property type="match status" value="1"/>
</dbReference>
<protein>
    <recommendedName>
        <fullName evidence="8">ABC transporter domain-containing protein</fullName>
    </recommendedName>
</protein>
<dbReference type="VEuPathDB" id="VectorBase:RSAN_031018"/>
<dbReference type="GO" id="GO:0016020">
    <property type="term" value="C:membrane"/>
    <property type="evidence" value="ECO:0007669"/>
    <property type="project" value="UniProtKB-SubCell"/>
</dbReference>
<organism evidence="9 10">
    <name type="scientific">Rhipicephalus sanguineus</name>
    <name type="common">Brown dog tick</name>
    <name type="synonym">Ixodes sanguineus</name>
    <dbReference type="NCBI Taxonomy" id="34632"/>
    <lineage>
        <taxon>Eukaryota</taxon>
        <taxon>Metazoa</taxon>
        <taxon>Ecdysozoa</taxon>
        <taxon>Arthropoda</taxon>
        <taxon>Chelicerata</taxon>
        <taxon>Arachnida</taxon>
        <taxon>Acari</taxon>
        <taxon>Parasitiformes</taxon>
        <taxon>Ixodida</taxon>
        <taxon>Ixodoidea</taxon>
        <taxon>Ixodidae</taxon>
        <taxon>Rhipicephalinae</taxon>
        <taxon>Rhipicephalus</taxon>
        <taxon>Rhipicephalus</taxon>
    </lineage>
</organism>
<keyword evidence="2 7" id="KW-0812">Transmembrane</keyword>
<dbReference type="GO" id="GO:0005524">
    <property type="term" value="F:ATP binding"/>
    <property type="evidence" value="ECO:0007669"/>
    <property type="project" value="UniProtKB-KW"/>
</dbReference>
<evidence type="ECO:0000256" key="3">
    <source>
        <dbReference type="ARBA" id="ARBA00022741"/>
    </source>
</evidence>
<reference evidence="9" key="1">
    <citation type="journal article" date="2020" name="Cell">
        <title>Large-Scale Comparative Analyses of Tick Genomes Elucidate Their Genetic Diversity and Vector Capacities.</title>
        <authorList>
            <consortium name="Tick Genome and Microbiome Consortium (TIGMIC)"/>
            <person name="Jia N."/>
            <person name="Wang J."/>
            <person name="Shi W."/>
            <person name="Du L."/>
            <person name="Sun Y."/>
            <person name="Zhan W."/>
            <person name="Jiang J.F."/>
            <person name="Wang Q."/>
            <person name="Zhang B."/>
            <person name="Ji P."/>
            <person name="Bell-Sakyi L."/>
            <person name="Cui X.M."/>
            <person name="Yuan T.T."/>
            <person name="Jiang B.G."/>
            <person name="Yang W.F."/>
            <person name="Lam T.T."/>
            <person name="Chang Q.C."/>
            <person name="Ding S.J."/>
            <person name="Wang X.J."/>
            <person name="Zhu J.G."/>
            <person name="Ruan X.D."/>
            <person name="Zhao L."/>
            <person name="Wei J.T."/>
            <person name="Ye R.Z."/>
            <person name="Que T.C."/>
            <person name="Du C.H."/>
            <person name="Zhou Y.H."/>
            <person name="Cheng J.X."/>
            <person name="Dai P.F."/>
            <person name="Guo W.B."/>
            <person name="Han X.H."/>
            <person name="Huang E.J."/>
            <person name="Li L.F."/>
            <person name="Wei W."/>
            <person name="Gao Y.C."/>
            <person name="Liu J.Z."/>
            <person name="Shao H.Z."/>
            <person name="Wang X."/>
            <person name="Wang C.C."/>
            <person name="Yang T.C."/>
            <person name="Huo Q.B."/>
            <person name="Li W."/>
            <person name="Chen H.Y."/>
            <person name="Chen S.E."/>
            <person name="Zhou L.G."/>
            <person name="Ni X.B."/>
            <person name="Tian J.H."/>
            <person name="Sheng Y."/>
            <person name="Liu T."/>
            <person name="Pan Y.S."/>
            <person name="Xia L.Y."/>
            <person name="Li J."/>
            <person name="Zhao F."/>
            <person name="Cao W.C."/>
        </authorList>
    </citation>
    <scope>NUCLEOTIDE SEQUENCE</scope>
    <source>
        <strain evidence="9">Rsan-2018</strain>
    </source>
</reference>
<evidence type="ECO:0000256" key="4">
    <source>
        <dbReference type="ARBA" id="ARBA00022840"/>
    </source>
</evidence>
<keyword evidence="3" id="KW-0547">Nucleotide-binding</keyword>
<dbReference type="PANTHER" id="PTHR19229:SF250">
    <property type="entry name" value="ABC TRANSPORTER DOMAIN-CONTAINING PROTEIN-RELATED"/>
    <property type="match status" value="1"/>
</dbReference>
<name>A0A9D4Q990_RHISA</name>
<dbReference type="CDD" id="cd03263">
    <property type="entry name" value="ABC_subfamily_A"/>
    <property type="match status" value="1"/>
</dbReference>
<dbReference type="InterPro" id="IPR003439">
    <property type="entry name" value="ABC_transporter-like_ATP-bd"/>
</dbReference>
<evidence type="ECO:0000313" key="10">
    <source>
        <dbReference type="Proteomes" id="UP000821837"/>
    </source>
</evidence>
<accession>A0A9D4Q990</accession>
<dbReference type="Gene3D" id="3.40.50.300">
    <property type="entry name" value="P-loop containing nucleotide triphosphate hydrolases"/>
    <property type="match status" value="1"/>
</dbReference>
<evidence type="ECO:0000313" key="9">
    <source>
        <dbReference type="EMBL" id="KAH7972052.1"/>
    </source>
</evidence>
<feature type="transmembrane region" description="Helical" evidence="7">
    <location>
        <begin position="241"/>
        <end position="260"/>
    </location>
</feature>
<dbReference type="Pfam" id="PF00005">
    <property type="entry name" value="ABC_tran"/>
    <property type="match status" value="1"/>
</dbReference>
<keyword evidence="4" id="KW-0067">ATP-binding</keyword>
<dbReference type="InterPro" id="IPR003593">
    <property type="entry name" value="AAA+_ATPase"/>
</dbReference>
<comment type="caution">
    <text evidence="9">The sequence shown here is derived from an EMBL/GenBank/DDBJ whole genome shotgun (WGS) entry which is preliminary data.</text>
</comment>
<comment type="subcellular location">
    <subcellularLocation>
        <location evidence="1">Membrane</location>
        <topology evidence="1">Multi-pass membrane protein</topology>
    </subcellularLocation>
</comment>
<evidence type="ECO:0000256" key="7">
    <source>
        <dbReference type="SAM" id="Phobius"/>
    </source>
</evidence>
<dbReference type="InterPro" id="IPR013525">
    <property type="entry name" value="ABC2_TM"/>
</dbReference>
<keyword evidence="10" id="KW-1185">Reference proteome</keyword>
<feature type="transmembrane region" description="Helical" evidence="7">
    <location>
        <begin position="212"/>
        <end position="235"/>
    </location>
</feature>